<feature type="domain" description="DNA methylase N-4/N-6" evidence="5">
    <location>
        <begin position="21"/>
        <end position="291"/>
    </location>
</feature>
<keyword evidence="2" id="KW-0808">Transferase</keyword>
<dbReference type="InterPro" id="IPR002941">
    <property type="entry name" value="DNA_methylase_N4/N6"/>
</dbReference>
<dbReference type="Proteomes" id="UP001652338">
    <property type="component" value="Unassembled WGS sequence"/>
</dbReference>
<organism evidence="6 7">
    <name type="scientific">Muricoprocola aceti</name>
    <dbReference type="NCBI Taxonomy" id="2981772"/>
    <lineage>
        <taxon>Bacteria</taxon>
        <taxon>Bacillati</taxon>
        <taxon>Bacillota</taxon>
        <taxon>Clostridia</taxon>
        <taxon>Lachnospirales</taxon>
        <taxon>Lachnospiraceae</taxon>
        <taxon>Muricoprocola</taxon>
    </lineage>
</organism>
<proteinExistence type="inferred from homology"/>
<comment type="caution">
    <text evidence="6">The sequence shown here is derived from an EMBL/GenBank/DDBJ whole genome shotgun (WGS) entry which is preliminary data.</text>
</comment>
<reference evidence="6 7" key="1">
    <citation type="journal article" date="2021" name="ISME Commun">
        <title>Automated analysis of genomic sequences facilitates high-throughput and comprehensive description of bacteria.</title>
        <authorList>
            <person name="Hitch T.C.A."/>
        </authorList>
    </citation>
    <scope>NUCLEOTIDE SEQUENCE [LARGE SCALE GENOMIC DNA]</scope>
    <source>
        <strain evidence="6 7">Sanger_29</strain>
    </source>
</reference>
<evidence type="ECO:0000313" key="7">
    <source>
        <dbReference type="Proteomes" id="UP001652338"/>
    </source>
</evidence>
<evidence type="ECO:0000313" key="6">
    <source>
        <dbReference type="EMBL" id="MCU6726662.1"/>
    </source>
</evidence>
<accession>A0ABT2SQ74</accession>
<evidence type="ECO:0000256" key="3">
    <source>
        <dbReference type="ARBA" id="ARBA00022747"/>
    </source>
</evidence>
<sequence length="299" mass="34287">MGRIELGDSIKLIKNVETESIHLILSDIPYGINYDEWDVLHQNTNSSLLGKSPAQEKAGSVFKTRGKPLNGWSQADKNIPLEYYQWCTLWASEWLRVLVPGSSCFVFAGRRMAHRCICAMEDAGFIFKDMISWEKDAAAYRAQRVSCVFDRRGDHDNSLKWEGWKIGNLRPLFEPILWFMKPYPQGSTLTDNVLKYEVGAFNEEELKKRAIWNEGLEVCSNILKIQTEKTDRGLHPTQKAVKLMEILIALTTKEGQVVLDPFCGCGTTLVAAQNLKRNFIGFEINEEYYRNILLRLKEN</sequence>
<dbReference type="Pfam" id="PF01555">
    <property type="entry name" value="N6_N4_Mtase"/>
    <property type="match status" value="1"/>
</dbReference>
<comment type="similarity">
    <text evidence="4">Belongs to the N(4)/N(6)-methyltransferase family.</text>
</comment>
<dbReference type="PRINTS" id="PR00508">
    <property type="entry name" value="S21N4MTFRASE"/>
</dbReference>
<evidence type="ECO:0000256" key="1">
    <source>
        <dbReference type="ARBA" id="ARBA00022603"/>
    </source>
</evidence>
<gene>
    <name evidence="6" type="ORF">OCV47_15265</name>
</gene>
<protein>
    <recommendedName>
        <fullName evidence="4">Methyltransferase</fullName>
        <ecNumber evidence="4">2.1.1.-</ecNumber>
    </recommendedName>
</protein>
<keyword evidence="1" id="KW-0489">Methyltransferase</keyword>
<keyword evidence="3" id="KW-0680">Restriction system</keyword>
<dbReference type="Gene3D" id="3.40.50.150">
    <property type="entry name" value="Vaccinia Virus protein VP39"/>
    <property type="match status" value="1"/>
</dbReference>
<dbReference type="RefSeq" id="WP_262655900.1">
    <property type="nucleotide sequence ID" value="NZ_JAOQKE010000033.1"/>
</dbReference>
<dbReference type="EMBL" id="JAOQKE010000033">
    <property type="protein sequence ID" value="MCU6726662.1"/>
    <property type="molecule type" value="Genomic_DNA"/>
</dbReference>
<dbReference type="PANTHER" id="PTHR13370:SF3">
    <property type="entry name" value="TRNA (GUANINE(10)-N2)-METHYLTRANSFERASE HOMOLOG"/>
    <property type="match status" value="1"/>
</dbReference>
<keyword evidence="7" id="KW-1185">Reference proteome</keyword>
<evidence type="ECO:0000256" key="2">
    <source>
        <dbReference type="ARBA" id="ARBA00022679"/>
    </source>
</evidence>
<name>A0ABT2SQ74_9FIRM</name>
<dbReference type="InterPro" id="IPR029063">
    <property type="entry name" value="SAM-dependent_MTases_sf"/>
</dbReference>
<dbReference type="InterPro" id="IPR001091">
    <property type="entry name" value="RM_Methyltransferase"/>
</dbReference>
<dbReference type="PANTHER" id="PTHR13370">
    <property type="entry name" value="RNA METHYLASE-RELATED"/>
    <property type="match status" value="1"/>
</dbReference>
<evidence type="ECO:0000256" key="4">
    <source>
        <dbReference type="RuleBase" id="RU362026"/>
    </source>
</evidence>
<evidence type="ECO:0000259" key="5">
    <source>
        <dbReference type="Pfam" id="PF01555"/>
    </source>
</evidence>
<dbReference type="SUPFAM" id="SSF53335">
    <property type="entry name" value="S-adenosyl-L-methionine-dependent methyltransferases"/>
    <property type="match status" value="1"/>
</dbReference>
<dbReference type="EC" id="2.1.1.-" evidence="4"/>